<evidence type="ECO:0000256" key="3">
    <source>
        <dbReference type="SAM" id="MobiDB-lite"/>
    </source>
</evidence>
<dbReference type="PANTHER" id="PTHR42970">
    <property type="entry name" value="PECTATE LYASE C-RELATED"/>
    <property type="match status" value="1"/>
</dbReference>
<evidence type="ECO:0000256" key="1">
    <source>
        <dbReference type="ARBA" id="ARBA00022723"/>
    </source>
</evidence>
<dbReference type="Proteomes" id="UP000010796">
    <property type="component" value="Chromosome"/>
</dbReference>
<dbReference type="InterPro" id="IPR011050">
    <property type="entry name" value="Pectin_lyase_fold/virulence"/>
</dbReference>
<organism evidence="5 6">
    <name type="scientific">Echinicola vietnamensis (strain DSM 17526 / LMG 23754 / KMM 6221)</name>
    <dbReference type="NCBI Taxonomy" id="926556"/>
    <lineage>
        <taxon>Bacteria</taxon>
        <taxon>Pseudomonadati</taxon>
        <taxon>Bacteroidota</taxon>
        <taxon>Cytophagia</taxon>
        <taxon>Cytophagales</taxon>
        <taxon>Cyclobacteriaceae</taxon>
        <taxon>Echinicola</taxon>
    </lineage>
</organism>
<dbReference type="Gene3D" id="2.160.20.10">
    <property type="entry name" value="Single-stranded right-handed beta-helix, Pectin lyase-like"/>
    <property type="match status" value="1"/>
</dbReference>
<reference evidence="6" key="1">
    <citation type="submission" date="2012-02" db="EMBL/GenBank/DDBJ databases">
        <title>The complete genome of Echinicola vietnamensis DSM 17526.</title>
        <authorList>
            <person name="Lucas S."/>
            <person name="Copeland A."/>
            <person name="Lapidus A."/>
            <person name="Glavina del Rio T."/>
            <person name="Dalin E."/>
            <person name="Tice H."/>
            <person name="Bruce D."/>
            <person name="Goodwin L."/>
            <person name="Pitluck S."/>
            <person name="Peters L."/>
            <person name="Ovchinnikova G."/>
            <person name="Teshima H."/>
            <person name="Kyrpides N."/>
            <person name="Mavromatis K."/>
            <person name="Ivanova N."/>
            <person name="Brettin T."/>
            <person name="Detter J.C."/>
            <person name="Han C."/>
            <person name="Larimer F."/>
            <person name="Land M."/>
            <person name="Hauser L."/>
            <person name="Markowitz V."/>
            <person name="Cheng J.-F."/>
            <person name="Hugenholtz P."/>
            <person name="Woyke T."/>
            <person name="Wu D."/>
            <person name="Brambilla E."/>
            <person name="Klenk H.-P."/>
            <person name="Eisen J.A."/>
        </authorList>
    </citation>
    <scope>NUCLEOTIDE SEQUENCE [LARGE SCALE GENOMIC DNA]</scope>
    <source>
        <strain evidence="6">DSM 17526 / LMG 23754 / KMM 6221</strain>
    </source>
</reference>
<proteinExistence type="predicted"/>
<evidence type="ECO:0000256" key="2">
    <source>
        <dbReference type="ARBA" id="ARBA00023180"/>
    </source>
</evidence>
<dbReference type="GO" id="GO:0046872">
    <property type="term" value="F:metal ion binding"/>
    <property type="evidence" value="ECO:0007669"/>
    <property type="project" value="UniProtKB-KW"/>
</dbReference>
<gene>
    <name evidence="5" type="ordered locus">Echvi_3397</name>
</gene>
<dbReference type="EMBL" id="CP003346">
    <property type="protein sequence ID" value="AGA79617.1"/>
    <property type="molecule type" value="Genomic_DNA"/>
</dbReference>
<protein>
    <submittedName>
        <fullName evidence="5">Pectate lyase</fullName>
    </submittedName>
</protein>
<evidence type="ECO:0000313" key="6">
    <source>
        <dbReference type="Proteomes" id="UP000010796"/>
    </source>
</evidence>
<keyword evidence="2" id="KW-0325">Glycoprotein</keyword>
<keyword evidence="6" id="KW-1185">Reference proteome</keyword>
<dbReference type="InterPro" id="IPR052063">
    <property type="entry name" value="Polysaccharide_Lyase_1"/>
</dbReference>
<feature type="chain" id="PRO_5003942244" evidence="4">
    <location>
        <begin position="20"/>
        <end position="425"/>
    </location>
</feature>
<accession>L0G266</accession>
<evidence type="ECO:0000313" key="5">
    <source>
        <dbReference type="EMBL" id="AGA79617.1"/>
    </source>
</evidence>
<dbReference type="HOGENOM" id="CLU_016764_1_1_10"/>
<dbReference type="InterPro" id="IPR012334">
    <property type="entry name" value="Pectin_lyas_fold"/>
</dbReference>
<dbReference type="eggNOG" id="COG3866">
    <property type="taxonomic scope" value="Bacteria"/>
</dbReference>
<keyword evidence="5" id="KW-0456">Lyase</keyword>
<evidence type="ECO:0000256" key="4">
    <source>
        <dbReference type="SAM" id="SignalP"/>
    </source>
</evidence>
<dbReference type="AlphaFoldDB" id="L0G266"/>
<name>L0G266_ECHVK</name>
<feature type="signal peptide" evidence="4">
    <location>
        <begin position="1"/>
        <end position="19"/>
    </location>
</feature>
<dbReference type="PANTHER" id="PTHR42970:SF1">
    <property type="entry name" value="PECTATE LYASE C-RELATED"/>
    <property type="match status" value="1"/>
</dbReference>
<dbReference type="SUPFAM" id="SSF51126">
    <property type="entry name" value="Pectin lyase-like"/>
    <property type="match status" value="1"/>
</dbReference>
<feature type="region of interest" description="Disordered" evidence="3">
    <location>
        <begin position="357"/>
        <end position="402"/>
    </location>
</feature>
<sequence length="425" mass="46353">MNKIVPFVLALLVTTMSYAQQLAFPGAEGFGRFATGGRGGEVYKVTNLDDSGPGSFRDAVSQPNRTVIFEVGGVIRIHSRIIVKENITIAGQTAPGEGITVYGNGLSFTEANNSITRYIRIRMGKVGDKGKDAVSIATGHDMIFDHVSISWGRDGTFDLNGDVKDVTLQHSIIGQGLQTHSTGGLIQPSGGVSILNCLWINNHTRNPKVKGINQYVNNVVYNWAVAGYIQGGGSARMSYANVIGNYFIAGPETGDTPPFNRSNENFHLYARDNWYDGNRNGKLDGKLVERDTYEPVSWMEKPYDYPSVTITPALAAYQSVLSKVGASHHRDEVDQFLIDDLKSLGKTGKTISDEMALPMKGPGRVKGGKAPIDRDGDGMPDQYEQNNGLDPEDATDRNRTDKYGYTALENYLNALVNDRSVSLNE</sequence>
<dbReference type="STRING" id="926556.Echvi_3397"/>
<dbReference type="RefSeq" id="WP_015267162.1">
    <property type="nucleotide sequence ID" value="NC_019904.1"/>
</dbReference>
<dbReference type="GO" id="GO:0016829">
    <property type="term" value="F:lyase activity"/>
    <property type="evidence" value="ECO:0007669"/>
    <property type="project" value="UniProtKB-KW"/>
</dbReference>
<dbReference type="PATRIC" id="fig|926556.3.peg.3587"/>
<dbReference type="KEGG" id="evi:Echvi_3397"/>
<keyword evidence="1" id="KW-0479">Metal-binding</keyword>
<keyword evidence="4" id="KW-0732">Signal</keyword>